<reference evidence="1" key="1">
    <citation type="submission" date="2022-01" db="EMBL/GenBank/DDBJ databases">
        <authorList>
            <person name="King R."/>
        </authorList>
    </citation>
    <scope>NUCLEOTIDE SEQUENCE</scope>
</reference>
<gene>
    <name evidence="1" type="ORF">NEZAVI_LOCUS14046</name>
</gene>
<sequence length="90" mass="10428">MRIKKLNKIDGALKSLFENHKMCITLMITSLATTLLRKEKKKSRKSSEIKKPHSFVDVQMITLNNKVKRKNINNNDISKTTLNKQLLKTC</sequence>
<evidence type="ECO:0000313" key="1">
    <source>
        <dbReference type="EMBL" id="CAH1406001.1"/>
    </source>
</evidence>
<evidence type="ECO:0000313" key="2">
    <source>
        <dbReference type="Proteomes" id="UP001152798"/>
    </source>
</evidence>
<accession>A0A9P0MWA7</accession>
<dbReference type="EMBL" id="OV725082">
    <property type="protein sequence ID" value="CAH1406001.1"/>
    <property type="molecule type" value="Genomic_DNA"/>
</dbReference>
<dbReference type="Proteomes" id="UP001152798">
    <property type="component" value="Chromosome 6"/>
</dbReference>
<organism evidence="1 2">
    <name type="scientific">Nezara viridula</name>
    <name type="common">Southern green stink bug</name>
    <name type="synonym">Cimex viridulus</name>
    <dbReference type="NCBI Taxonomy" id="85310"/>
    <lineage>
        <taxon>Eukaryota</taxon>
        <taxon>Metazoa</taxon>
        <taxon>Ecdysozoa</taxon>
        <taxon>Arthropoda</taxon>
        <taxon>Hexapoda</taxon>
        <taxon>Insecta</taxon>
        <taxon>Pterygota</taxon>
        <taxon>Neoptera</taxon>
        <taxon>Paraneoptera</taxon>
        <taxon>Hemiptera</taxon>
        <taxon>Heteroptera</taxon>
        <taxon>Panheteroptera</taxon>
        <taxon>Pentatomomorpha</taxon>
        <taxon>Pentatomoidea</taxon>
        <taxon>Pentatomidae</taxon>
        <taxon>Pentatominae</taxon>
        <taxon>Nezara</taxon>
    </lineage>
</organism>
<keyword evidence="2" id="KW-1185">Reference proteome</keyword>
<dbReference type="AlphaFoldDB" id="A0A9P0MWA7"/>
<protein>
    <submittedName>
        <fullName evidence="1">Uncharacterized protein</fullName>
    </submittedName>
</protein>
<name>A0A9P0MWA7_NEZVI</name>
<proteinExistence type="predicted"/>